<name>A0A2U3NQ44_9MYCO</name>
<evidence type="ECO:0000313" key="4">
    <source>
        <dbReference type="Proteomes" id="UP000240988"/>
    </source>
</evidence>
<dbReference type="InterPro" id="IPR054384">
    <property type="entry name" value="SecDF_P1_head"/>
</dbReference>
<dbReference type="Proteomes" id="UP000240988">
    <property type="component" value="Unassembled WGS sequence"/>
</dbReference>
<protein>
    <submittedName>
        <fullName evidence="3">Preprotein translocase subunit SecD</fullName>
    </submittedName>
</protein>
<feature type="chain" id="PRO_5038873742" evidence="1">
    <location>
        <begin position="26"/>
        <end position="177"/>
    </location>
</feature>
<gene>
    <name evidence="3" type="ORF">MRAB57_1436</name>
</gene>
<feature type="signal peptide" evidence="1">
    <location>
        <begin position="1"/>
        <end position="25"/>
    </location>
</feature>
<evidence type="ECO:0000256" key="1">
    <source>
        <dbReference type="SAM" id="SignalP"/>
    </source>
</evidence>
<keyword evidence="1" id="KW-0732">Signal</keyword>
<dbReference type="Gene3D" id="3.30.1360.200">
    <property type="match status" value="1"/>
</dbReference>
<dbReference type="PROSITE" id="PS51257">
    <property type="entry name" value="PROKAR_LIPOPROTEIN"/>
    <property type="match status" value="1"/>
</dbReference>
<keyword evidence="4" id="KW-1185">Reference proteome</keyword>
<accession>A0A2U3NQ44</accession>
<organism evidence="3 4">
    <name type="scientific">Mycobacterium rhizamassiliense</name>
    <dbReference type="NCBI Taxonomy" id="1841860"/>
    <lineage>
        <taxon>Bacteria</taxon>
        <taxon>Bacillati</taxon>
        <taxon>Actinomycetota</taxon>
        <taxon>Actinomycetes</taxon>
        <taxon>Mycobacteriales</taxon>
        <taxon>Mycobacteriaceae</taxon>
        <taxon>Mycobacterium</taxon>
    </lineage>
</organism>
<reference evidence="3 4" key="1">
    <citation type="submission" date="2017-01" db="EMBL/GenBank/DDBJ databases">
        <authorList>
            <consortium name="Urmite Genomes"/>
        </authorList>
    </citation>
    <scope>NUCLEOTIDE SEQUENCE [LARGE SCALE GENOMIC DNA]</scope>
    <source>
        <strain evidence="3 4">AB57</strain>
    </source>
</reference>
<evidence type="ECO:0000313" key="3">
    <source>
        <dbReference type="EMBL" id="SPM33632.1"/>
    </source>
</evidence>
<proteinExistence type="predicted"/>
<dbReference type="STRING" id="1841860.GCA_900157375_01437"/>
<dbReference type="EMBL" id="FUFA01000002">
    <property type="protein sequence ID" value="SPM33632.1"/>
    <property type="molecule type" value="Genomic_DNA"/>
</dbReference>
<sequence length="177" mass="17900">MRPIFVGTGTVIATALALTACQAHTTGGTPTPQPPTHTLHPISVRQVNKSAPAPAGDYECQQPASAPAPGAGLVACDPSHSRAYTLGPEVAILHPTHAESHQNVAGYGVLVALDQPSQAAFSSYTSAHVGAQTAFVLDGAVIGAPEIRTPVDSSQLEITTAGETAQQADAIVASLGH</sequence>
<evidence type="ECO:0000259" key="2">
    <source>
        <dbReference type="Pfam" id="PF22599"/>
    </source>
</evidence>
<dbReference type="AlphaFoldDB" id="A0A2U3NQ44"/>
<feature type="domain" description="SecDF P1 head subdomain" evidence="2">
    <location>
        <begin position="97"/>
        <end position="172"/>
    </location>
</feature>
<dbReference type="Pfam" id="PF22599">
    <property type="entry name" value="SecDF_P1_head"/>
    <property type="match status" value="1"/>
</dbReference>